<accession>A0A5B0GUE0</accession>
<dbReference type="AlphaFoldDB" id="A0A5B0GUE0"/>
<comment type="caution">
    <text evidence="1">The sequence shown here is derived from an EMBL/GenBank/DDBJ whole genome shotgun (WGS) entry which is preliminary data.</text>
</comment>
<dbReference type="EMBL" id="VTUZ01000019">
    <property type="protein sequence ID" value="KAA1006519.1"/>
    <property type="molecule type" value="Genomic_DNA"/>
</dbReference>
<sequence>MGLWIQPRPPCADLFGQPAAVAPDEDLTLNGAGAVNDARVEEHYTCSRCRSVFARILAGPPQRQIWMLLNARPH</sequence>
<reference evidence="1 2" key="1">
    <citation type="submission" date="2019-08" db="EMBL/GenBank/DDBJ databases">
        <title>Paraburkholderia sp. DCY113.</title>
        <authorList>
            <person name="Kang J."/>
        </authorList>
    </citation>
    <scope>NUCLEOTIDE SEQUENCE [LARGE SCALE GENOMIC DNA]</scope>
    <source>
        <strain evidence="1 2">DCY113</strain>
    </source>
</reference>
<evidence type="ECO:0000313" key="2">
    <source>
        <dbReference type="Proteomes" id="UP000325273"/>
    </source>
</evidence>
<protein>
    <submittedName>
        <fullName evidence="1">Uncharacterized protein</fullName>
    </submittedName>
</protein>
<dbReference type="Proteomes" id="UP000325273">
    <property type="component" value="Unassembled WGS sequence"/>
</dbReference>
<keyword evidence="2" id="KW-1185">Reference proteome</keyword>
<name>A0A5B0GUE0_9BURK</name>
<organism evidence="1 2">
    <name type="scientific">Paraburkholderia panacisoli</name>
    <dbReference type="NCBI Taxonomy" id="2603818"/>
    <lineage>
        <taxon>Bacteria</taxon>
        <taxon>Pseudomonadati</taxon>
        <taxon>Pseudomonadota</taxon>
        <taxon>Betaproteobacteria</taxon>
        <taxon>Burkholderiales</taxon>
        <taxon>Burkholderiaceae</taxon>
        <taxon>Paraburkholderia</taxon>
    </lineage>
</organism>
<evidence type="ECO:0000313" key="1">
    <source>
        <dbReference type="EMBL" id="KAA1006519.1"/>
    </source>
</evidence>
<proteinExistence type="predicted"/>
<gene>
    <name evidence="1" type="ORF">FVF58_26050</name>
</gene>